<proteinExistence type="predicted"/>
<evidence type="ECO:0000256" key="1">
    <source>
        <dbReference type="SAM" id="MobiDB-lite"/>
    </source>
</evidence>
<feature type="region of interest" description="Disordered" evidence="1">
    <location>
        <begin position="1"/>
        <end position="22"/>
    </location>
</feature>
<gene>
    <name evidence="2" type="ORF">FJU31_09030</name>
</gene>
<dbReference type="EMBL" id="VYKI01000009">
    <property type="protein sequence ID" value="KAA8999117.1"/>
    <property type="molecule type" value="Genomic_DNA"/>
</dbReference>
<accession>A0ABQ6T1K7</accession>
<evidence type="ECO:0000313" key="2">
    <source>
        <dbReference type="EMBL" id="KAA8999117.1"/>
    </source>
</evidence>
<evidence type="ECO:0000313" key="3">
    <source>
        <dbReference type="Proteomes" id="UP000326367"/>
    </source>
</evidence>
<dbReference type="RefSeq" id="WP_150454458.1">
    <property type="nucleotide sequence ID" value="NZ_VYKI01000009.1"/>
</dbReference>
<dbReference type="Proteomes" id="UP000326367">
    <property type="component" value="Unassembled WGS sequence"/>
</dbReference>
<keyword evidence="3" id="KW-1185">Reference proteome</keyword>
<feature type="compositionally biased region" description="Polar residues" evidence="1">
    <location>
        <begin position="10"/>
        <end position="22"/>
    </location>
</feature>
<protein>
    <submittedName>
        <fullName evidence="2">Uncharacterized protein</fullName>
    </submittedName>
</protein>
<reference evidence="2 3" key="1">
    <citation type="journal article" date="2020" name="Antonie Van Leeuwenhoek">
        <title>Stenotrophomonas cyclobalanopsidis sp. nov., isolated from the leaf spot disease of Cyclobalanopsis patelliformis.</title>
        <authorList>
            <person name="Bian D.R."/>
            <person name="Xue H."/>
            <person name="Piao C.G."/>
            <person name="Li Y."/>
        </authorList>
    </citation>
    <scope>NUCLEOTIDE SEQUENCE [LARGE SCALE GENOMIC DNA]</scope>
    <source>
        <strain evidence="2 3">TPQG1-4</strain>
    </source>
</reference>
<name>A0ABQ6T1K7_9GAMM</name>
<organism evidence="2 3">
    <name type="scientific">Stenotrophomonas cyclobalanopsidis</name>
    <dbReference type="NCBI Taxonomy" id="2771362"/>
    <lineage>
        <taxon>Bacteria</taxon>
        <taxon>Pseudomonadati</taxon>
        <taxon>Pseudomonadota</taxon>
        <taxon>Gammaproteobacteria</taxon>
        <taxon>Lysobacterales</taxon>
        <taxon>Lysobacteraceae</taxon>
        <taxon>Stenotrophomonas</taxon>
    </lineage>
</organism>
<comment type="caution">
    <text evidence="2">The sequence shown here is derived from an EMBL/GenBank/DDBJ whole genome shotgun (WGS) entry which is preliminary data.</text>
</comment>
<sequence>MPRKPPLPKTKQTLGNAPFSSYTNVITPTTKTKAVRVVKFGSAHVSSGGVDARTIQQGRAESRRALNALGRALIHPGVEVTAHPGVPYYSADPQHPGVIIRVLDGKQAQGRFVDGKFQEIAA</sequence>